<dbReference type="AlphaFoldDB" id="A0A3D9B154"/>
<feature type="transmembrane region" description="Helical" evidence="1">
    <location>
        <begin position="41"/>
        <end position="57"/>
    </location>
</feature>
<evidence type="ECO:0000313" key="3">
    <source>
        <dbReference type="EMBL" id="REC47047.1"/>
    </source>
</evidence>
<dbReference type="CDD" id="cd06170">
    <property type="entry name" value="LuxR_C_like"/>
    <property type="match status" value="1"/>
</dbReference>
<dbReference type="SUPFAM" id="SSF46894">
    <property type="entry name" value="C-terminal effector domain of the bipartite response regulators"/>
    <property type="match status" value="1"/>
</dbReference>
<proteinExistence type="predicted"/>
<protein>
    <recommendedName>
        <fullName evidence="2">HTH luxR-type domain-containing protein</fullName>
    </recommendedName>
</protein>
<keyword evidence="1" id="KW-0472">Membrane</keyword>
<evidence type="ECO:0000256" key="1">
    <source>
        <dbReference type="SAM" id="Phobius"/>
    </source>
</evidence>
<evidence type="ECO:0000259" key="2">
    <source>
        <dbReference type="PROSITE" id="PS50043"/>
    </source>
</evidence>
<dbReference type="Gene3D" id="1.10.10.10">
    <property type="entry name" value="Winged helix-like DNA-binding domain superfamily/Winged helix DNA-binding domain"/>
    <property type="match status" value="1"/>
</dbReference>
<accession>A0A3D9B154</accession>
<dbReference type="EMBL" id="QNVV01000010">
    <property type="protein sequence ID" value="REC47047.1"/>
    <property type="molecule type" value="Genomic_DNA"/>
</dbReference>
<dbReference type="OrthoDB" id="1254222at2"/>
<dbReference type="GO" id="GO:0003677">
    <property type="term" value="F:DNA binding"/>
    <property type="evidence" value="ECO:0007669"/>
    <property type="project" value="InterPro"/>
</dbReference>
<feature type="transmembrane region" description="Helical" evidence="1">
    <location>
        <begin position="200"/>
        <end position="218"/>
    </location>
</feature>
<dbReference type="PROSITE" id="PS50043">
    <property type="entry name" value="HTH_LUXR_2"/>
    <property type="match status" value="1"/>
</dbReference>
<dbReference type="InterPro" id="IPR016032">
    <property type="entry name" value="Sig_transdc_resp-reg_C-effctor"/>
</dbReference>
<name>A0A3D9B154_9FLAO</name>
<keyword evidence="1" id="KW-0812">Transmembrane</keyword>
<organism evidence="3 4">
    <name type="scientific">Chryseobacterium pennipullorum</name>
    <dbReference type="NCBI Taxonomy" id="2258963"/>
    <lineage>
        <taxon>Bacteria</taxon>
        <taxon>Pseudomonadati</taxon>
        <taxon>Bacteroidota</taxon>
        <taxon>Flavobacteriia</taxon>
        <taxon>Flavobacteriales</taxon>
        <taxon>Weeksellaceae</taxon>
        <taxon>Chryseobacterium group</taxon>
        <taxon>Chryseobacterium</taxon>
    </lineage>
</organism>
<feature type="transmembrane region" description="Helical" evidence="1">
    <location>
        <begin position="69"/>
        <end position="89"/>
    </location>
</feature>
<feature type="transmembrane region" description="Helical" evidence="1">
    <location>
        <begin position="110"/>
        <end position="128"/>
    </location>
</feature>
<feature type="transmembrane region" description="Helical" evidence="1">
    <location>
        <begin position="175"/>
        <end position="194"/>
    </location>
</feature>
<dbReference type="Proteomes" id="UP000256257">
    <property type="component" value="Unassembled WGS sequence"/>
</dbReference>
<comment type="caution">
    <text evidence="3">The sequence shown here is derived from an EMBL/GenBank/DDBJ whole genome shotgun (WGS) entry which is preliminary data.</text>
</comment>
<dbReference type="InterPro" id="IPR036388">
    <property type="entry name" value="WH-like_DNA-bd_sf"/>
</dbReference>
<keyword evidence="4" id="KW-1185">Reference proteome</keyword>
<dbReference type="SMART" id="SM00421">
    <property type="entry name" value="HTH_LUXR"/>
    <property type="match status" value="1"/>
</dbReference>
<reference evidence="3 4" key="1">
    <citation type="submission" date="2018-06" db="EMBL/GenBank/DDBJ databases">
        <title>Novel Chryseobacterium species.</title>
        <authorList>
            <person name="Newman J."/>
            <person name="Hugo C."/>
            <person name="Oosthuizen L."/>
            <person name="Charimba G."/>
        </authorList>
    </citation>
    <scope>NUCLEOTIDE SEQUENCE [LARGE SCALE GENOMIC DNA]</scope>
    <source>
        <strain evidence="3 4">7_F195</strain>
    </source>
</reference>
<dbReference type="RefSeq" id="WP_115928642.1">
    <property type="nucleotide sequence ID" value="NZ_QNVV01000010.1"/>
</dbReference>
<feature type="transmembrane region" description="Helical" evidence="1">
    <location>
        <begin position="134"/>
        <end position="155"/>
    </location>
</feature>
<gene>
    <name evidence="3" type="ORF">DRF67_12595</name>
</gene>
<sequence length="303" mass="35077">MFNTEIYPTTAVYILVFLIFISIAAIQLLADRKKKRSKNYYLRYIAVMSSGVTYNLVEGLLPDQKFGVNIIAQNILAWTIGVLTAYHYLMYIKNEYDLTLFKKKISLETIGIFLLLMLIILFILPYTITQSLEHSRILFLGFFLAILCLILLGIFKQQYEKFRKHESTVFKLHDVNGFLAFIGLVSLPTTILLFGDNQLVEQTGFSFGFFVITVDFFLHNLRKTTKQKKLFQELSTRESEILTILLKNPSLKYSEISQKLNISEKALSSHLSNIYKKTGLRNKKEIEKLSTSSRELLITQYEN</sequence>
<feature type="domain" description="HTH luxR-type" evidence="2">
    <location>
        <begin position="227"/>
        <end position="294"/>
    </location>
</feature>
<dbReference type="GO" id="GO:0006355">
    <property type="term" value="P:regulation of DNA-templated transcription"/>
    <property type="evidence" value="ECO:0007669"/>
    <property type="project" value="InterPro"/>
</dbReference>
<feature type="transmembrane region" description="Helical" evidence="1">
    <location>
        <begin position="6"/>
        <end position="29"/>
    </location>
</feature>
<dbReference type="Pfam" id="PF00196">
    <property type="entry name" value="GerE"/>
    <property type="match status" value="1"/>
</dbReference>
<dbReference type="InterPro" id="IPR000792">
    <property type="entry name" value="Tscrpt_reg_LuxR_C"/>
</dbReference>
<keyword evidence="1" id="KW-1133">Transmembrane helix</keyword>
<evidence type="ECO:0000313" key="4">
    <source>
        <dbReference type="Proteomes" id="UP000256257"/>
    </source>
</evidence>